<evidence type="ECO:0000313" key="1">
    <source>
        <dbReference type="EMBL" id="MDH1896557.1"/>
    </source>
</evidence>
<comment type="caution">
    <text evidence="1">The sequence shown here is derived from an EMBL/GenBank/DDBJ whole genome shotgun (WGS) entry which is preliminary data.</text>
</comment>
<organism evidence="1 2">
    <name type="scientific">Aeromonas caviae</name>
    <name type="common">Aeromonas punctata</name>
    <dbReference type="NCBI Taxonomy" id="648"/>
    <lineage>
        <taxon>Bacteria</taxon>
        <taxon>Pseudomonadati</taxon>
        <taxon>Pseudomonadota</taxon>
        <taxon>Gammaproteobacteria</taxon>
        <taxon>Aeromonadales</taxon>
        <taxon>Aeromonadaceae</taxon>
        <taxon>Aeromonas</taxon>
    </lineage>
</organism>
<dbReference type="EMBL" id="JAOCFT010000001">
    <property type="protein sequence ID" value="MDH1896557.1"/>
    <property type="molecule type" value="Genomic_DNA"/>
</dbReference>
<protein>
    <submittedName>
        <fullName evidence="1">Uncharacterized protein</fullName>
    </submittedName>
</protein>
<proteinExistence type="predicted"/>
<dbReference type="Proteomes" id="UP001160758">
    <property type="component" value="Unassembled WGS sequence"/>
</dbReference>
<sequence>MMINQTDLIAEATDLTHWVPSRELSKMYPQFTASQMKALLWKRQEHAGLSRCCRMVGARLYVNTKLLGYWLAGALPEQQAADE</sequence>
<name>A0AA42V993_AERCA</name>
<dbReference type="RefSeq" id="WP_279981067.1">
    <property type="nucleotide sequence ID" value="NZ_JAOCFT010000001.1"/>
</dbReference>
<dbReference type="AlphaFoldDB" id="A0AA42V993"/>
<accession>A0AA42V993</accession>
<reference evidence="1" key="1">
    <citation type="submission" date="2022-09" db="EMBL/GenBank/DDBJ databases">
        <title>Intensive care unit water sources are persistently colonized with multi-drug resistant bacteria and are the site of extensive horizontal gene transfer of antibiotic resistance genes.</title>
        <authorList>
            <person name="Diorio-Toth L."/>
        </authorList>
    </citation>
    <scope>NUCLEOTIDE SEQUENCE</scope>
    <source>
        <strain evidence="1">GD03796</strain>
    </source>
</reference>
<evidence type="ECO:0000313" key="2">
    <source>
        <dbReference type="Proteomes" id="UP001160758"/>
    </source>
</evidence>
<gene>
    <name evidence="1" type="ORF">N5I07_02875</name>
</gene>